<evidence type="ECO:0000313" key="4">
    <source>
        <dbReference type="Proteomes" id="UP001458880"/>
    </source>
</evidence>
<comment type="caution">
    <text evidence="3">The sequence shown here is derived from an EMBL/GenBank/DDBJ whole genome shotgun (WGS) entry which is preliminary data.</text>
</comment>
<evidence type="ECO:0000259" key="2">
    <source>
        <dbReference type="Pfam" id="PF16087"/>
    </source>
</evidence>
<organism evidence="3 4">
    <name type="scientific">Popillia japonica</name>
    <name type="common">Japanese beetle</name>
    <dbReference type="NCBI Taxonomy" id="7064"/>
    <lineage>
        <taxon>Eukaryota</taxon>
        <taxon>Metazoa</taxon>
        <taxon>Ecdysozoa</taxon>
        <taxon>Arthropoda</taxon>
        <taxon>Hexapoda</taxon>
        <taxon>Insecta</taxon>
        <taxon>Pterygota</taxon>
        <taxon>Neoptera</taxon>
        <taxon>Endopterygota</taxon>
        <taxon>Coleoptera</taxon>
        <taxon>Polyphaga</taxon>
        <taxon>Scarabaeiformia</taxon>
        <taxon>Scarabaeidae</taxon>
        <taxon>Rutelinae</taxon>
        <taxon>Popillia</taxon>
    </lineage>
</organism>
<dbReference type="Proteomes" id="UP001458880">
    <property type="component" value="Unassembled WGS sequence"/>
</dbReference>
<evidence type="ECO:0000313" key="3">
    <source>
        <dbReference type="EMBL" id="KAK9738713.1"/>
    </source>
</evidence>
<name>A0AAW1LZR9_POPJA</name>
<keyword evidence="4" id="KW-1185">Reference proteome</keyword>
<dbReference type="Pfam" id="PF16087">
    <property type="entry name" value="DUF4817"/>
    <property type="match status" value="1"/>
</dbReference>
<evidence type="ECO:0000256" key="1">
    <source>
        <dbReference type="SAM" id="MobiDB-lite"/>
    </source>
</evidence>
<accession>A0AAW1LZR9</accession>
<dbReference type="EMBL" id="JASPKY010000083">
    <property type="protein sequence ID" value="KAK9738713.1"/>
    <property type="molecule type" value="Genomic_DNA"/>
</dbReference>
<feature type="region of interest" description="Disordered" evidence="1">
    <location>
        <begin position="64"/>
        <end position="85"/>
    </location>
</feature>
<reference evidence="3 4" key="1">
    <citation type="journal article" date="2024" name="BMC Genomics">
        <title>De novo assembly and annotation of Popillia japonica's genome with initial clues to its potential as an invasive pest.</title>
        <authorList>
            <person name="Cucini C."/>
            <person name="Boschi S."/>
            <person name="Funari R."/>
            <person name="Cardaioli E."/>
            <person name="Iannotti N."/>
            <person name="Marturano G."/>
            <person name="Paoli F."/>
            <person name="Bruttini M."/>
            <person name="Carapelli A."/>
            <person name="Frati F."/>
            <person name="Nardi F."/>
        </authorList>
    </citation>
    <scope>NUCLEOTIDE SEQUENCE [LARGE SCALE GENOMIC DNA]</scope>
    <source>
        <strain evidence="3">DMR45628</strain>
    </source>
</reference>
<gene>
    <name evidence="3" type="ORF">QE152_g9626</name>
</gene>
<dbReference type="AlphaFoldDB" id="A0AAW1LZR9"/>
<dbReference type="InterPro" id="IPR032135">
    <property type="entry name" value="DUF4817"/>
</dbReference>
<feature type="domain" description="DUF4817" evidence="2">
    <location>
        <begin position="7"/>
        <end position="58"/>
    </location>
</feature>
<sequence length="85" mass="9960">MVIWAREHRAFAVEEYLKSDEPVIVVQRRFRRLFNIGRNGSVPKRDTINRWVQNFRTTASAINRKPKGRPRSVRTPAAVEMVPEV</sequence>
<protein>
    <submittedName>
        <fullName evidence="3">Helix-turn-helix domain (DUF4817)</fullName>
    </submittedName>
</protein>
<proteinExistence type="predicted"/>